<organism evidence="1 2">
    <name type="scientific">Cirrhinus mrigala</name>
    <name type="common">Mrigala</name>
    <dbReference type="NCBI Taxonomy" id="683832"/>
    <lineage>
        <taxon>Eukaryota</taxon>
        <taxon>Metazoa</taxon>
        <taxon>Chordata</taxon>
        <taxon>Craniata</taxon>
        <taxon>Vertebrata</taxon>
        <taxon>Euteleostomi</taxon>
        <taxon>Actinopterygii</taxon>
        <taxon>Neopterygii</taxon>
        <taxon>Teleostei</taxon>
        <taxon>Ostariophysi</taxon>
        <taxon>Cypriniformes</taxon>
        <taxon>Cyprinidae</taxon>
        <taxon>Labeoninae</taxon>
        <taxon>Labeonini</taxon>
        <taxon>Cirrhinus</taxon>
    </lineage>
</organism>
<gene>
    <name evidence="1" type="ORF">M9458_051648</name>
</gene>
<keyword evidence="2" id="KW-1185">Reference proteome</keyword>
<accession>A0ABD0MSP3</accession>
<dbReference type="AlphaFoldDB" id="A0ABD0MSP3"/>
<dbReference type="Proteomes" id="UP001529510">
    <property type="component" value="Unassembled WGS sequence"/>
</dbReference>
<evidence type="ECO:0000313" key="2">
    <source>
        <dbReference type="Proteomes" id="UP001529510"/>
    </source>
</evidence>
<dbReference type="EMBL" id="JAMKFB020000146">
    <property type="protein sequence ID" value="KAL0153049.1"/>
    <property type="molecule type" value="Genomic_DNA"/>
</dbReference>
<evidence type="ECO:0000313" key="1">
    <source>
        <dbReference type="EMBL" id="KAL0153049.1"/>
    </source>
</evidence>
<proteinExistence type="predicted"/>
<sequence length="82" mass="9543">MSPLLTFVAPKVWAVLYQVIRAHAQLTGLYLVAVHYPEKLRPFGRLQLYAIWKGDDLPGEPHFHKARTILDVRARIKPPFYF</sequence>
<reference evidence="1 2" key="1">
    <citation type="submission" date="2024-05" db="EMBL/GenBank/DDBJ databases">
        <title>Genome sequencing and assembly of Indian major carp, Cirrhinus mrigala (Hamilton, 1822).</title>
        <authorList>
            <person name="Mohindra V."/>
            <person name="Chowdhury L.M."/>
            <person name="Lal K."/>
            <person name="Jena J.K."/>
        </authorList>
    </citation>
    <scope>NUCLEOTIDE SEQUENCE [LARGE SCALE GENOMIC DNA]</scope>
    <source>
        <strain evidence="1">CM1030</strain>
        <tissue evidence="1">Blood</tissue>
    </source>
</reference>
<protein>
    <submittedName>
        <fullName evidence="1">Uncharacterized protein</fullName>
    </submittedName>
</protein>
<name>A0ABD0MSP3_CIRMR</name>
<comment type="caution">
    <text evidence="1">The sequence shown here is derived from an EMBL/GenBank/DDBJ whole genome shotgun (WGS) entry which is preliminary data.</text>
</comment>